<evidence type="ECO:0000256" key="1">
    <source>
        <dbReference type="ARBA" id="ARBA00005173"/>
    </source>
</evidence>
<dbReference type="GO" id="GO:0015979">
    <property type="term" value="P:photosynthesis"/>
    <property type="evidence" value="ECO:0007669"/>
    <property type="project" value="UniProtKB-KW"/>
</dbReference>
<keyword evidence="5" id="KW-0521">NADP</keyword>
<dbReference type="Pfam" id="PF00106">
    <property type="entry name" value="adh_short"/>
    <property type="match status" value="1"/>
</dbReference>
<name>A0AAD3CZL9_9STRA</name>
<keyword evidence="4" id="KW-0602">Photosynthesis</keyword>
<dbReference type="InterPro" id="IPR002347">
    <property type="entry name" value="SDR_fam"/>
</dbReference>
<feature type="signal peptide" evidence="9">
    <location>
        <begin position="1"/>
        <end position="18"/>
    </location>
</feature>
<dbReference type="GO" id="GO:0016630">
    <property type="term" value="F:protochlorophyllide reductase activity"/>
    <property type="evidence" value="ECO:0007669"/>
    <property type="project" value="UniProtKB-EC"/>
</dbReference>
<protein>
    <recommendedName>
        <fullName evidence="3">protochlorophyllide reductase</fullName>
        <ecNumber evidence="3">1.3.1.33</ecNumber>
    </recommendedName>
</protein>
<dbReference type="EC" id="1.3.1.33" evidence="3"/>
<dbReference type="SUPFAM" id="SSF51735">
    <property type="entry name" value="NAD(P)-binding Rossmann-fold domains"/>
    <property type="match status" value="1"/>
</dbReference>
<keyword evidence="9" id="KW-0732">Signal</keyword>
<evidence type="ECO:0000256" key="4">
    <source>
        <dbReference type="ARBA" id="ARBA00022531"/>
    </source>
</evidence>
<evidence type="ECO:0000256" key="9">
    <source>
        <dbReference type="SAM" id="SignalP"/>
    </source>
</evidence>
<accession>A0AAD3CZL9</accession>
<comment type="pathway">
    <text evidence="1">Porphyrin-containing compound metabolism; chlorophyll biosynthesis.</text>
</comment>
<evidence type="ECO:0000256" key="5">
    <source>
        <dbReference type="ARBA" id="ARBA00022857"/>
    </source>
</evidence>
<sequence length="422" mass="45664">MKLYTAIIAAALPLYASAFAPAQLQPATKTLTSTSINLLKNVNNGAEESTSSLNALTTTELPEKLYFPKEKEVPKVLGGLQIGLRKLCVVTGASSGLGLNAAATLAKTGRHFIVMACRDVEKGKRAAKEMGMPEGSYTVMKLELANLQSVRDFVANLKAFKSARPLTNLICNAAVYLPTDPEPAWTDDGFEMTMGVNHLGHFLLVNLLLKDMQKAKNPRVCIVGSITGNTNTVGGGLVYPRADLGDLSGLAAGAKKPIAMADGKPFFGAKAYKDSKICNMMTVSQLHERYHESTGVTFSSMYPGCIAETALFREKRPWFRKAFPWFMKYVTGGYVGMEEAGERLAQVIDDPQCNKSNVYWSWNGGAQQVGRWSPDGKPRGAGGSGGEIFENEQSEAVRDPVVAQKMWDTSVKAVGLTEKDML</sequence>
<dbReference type="PANTHER" id="PTHR44419:SF19">
    <property type="entry name" value="PROTOCHLOROPHYLLIDE REDUCTASE A, CHLOROPLASTIC"/>
    <property type="match status" value="1"/>
</dbReference>
<evidence type="ECO:0000256" key="2">
    <source>
        <dbReference type="ARBA" id="ARBA00005821"/>
    </source>
</evidence>
<evidence type="ECO:0000256" key="6">
    <source>
        <dbReference type="ARBA" id="ARBA00023002"/>
    </source>
</evidence>
<evidence type="ECO:0000313" key="10">
    <source>
        <dbReference type="EMBL" id="GFH54922.1"/>
    </source>
</evidence>
<comment type="similarity">
    <text evidence="2">Belongs to the short-chain dehydrogenases/reductases (SDR) family. POR subfamily.</text>
</comment>
<keyword evidence="7" id="KW-0149">Chlorophyll biosynthesis</keyword>
<proteinExistence type="inferred from homology"/>
<dbReference type="NCBIfam" id="TIGR01289">
    <property type="entry name" value="LPOR"/>
    <property type="match status" value="1"/>
</dbReference>
<dbReference type="Proteomes" id="UP001054902">
    <property type="component" value="Unassembled WGS sequence"/>
</dbReference>
<feature type="region of interest" description="Disordered" evidence="8">
    <location>
        <begin position="371"/>
        <end position="394"/>
    </location>
</feature>
<dbReference type="PRINTS" id="PR00081">
    <property type="entry name" value="GDHRDH"/>
</dbReference>
<evidence type="ECO:0000313" key="11">
    <source>
        <dbReference type="Proteomes" id="UP001054902"/>
    </source>
</evidence>
<evidence type="ECO:0000256" key="7">
    <source>
        <dbReference type="ARBA" id="ARBA00023171"/>
    </source>
</evidence>
<dbReference type="GO" id="GO:0015995">
    <property type="term" value="P:chlorophyll biosynthetic process"/>
    <property type="evidence" value="ECO:0007669"/>
    <property type="project" value="UniProtKB-KW"/>
</dbReference>
<evidence type="ECO:0000256" key="8">
    <source>
        <dbReference type="SAM" id="MobiDB-lite"/>
    </source>
</evidence>
<keyword evidence="11" id="KW-1185">Reference proteome</keyword>
<dbReference type="PANTHER" id="PTHR44419">
    <property type="entry name" value="PROTOCHLOROPHYLLIDE REDUCTASE C, CHLOROPLASTIC"/>
    <property type="match status" value="1"/>
</dbReference>
<feature type="chain" id="PRO_5042131652" description="protochlorophyllide reductase" evidence="9">
    <location>
        <begin position="19"/>
        <end position="422"/>
    </location>
</feature>
<reference evidence="10 11" key="1">
    <citation type="journal article" date="2021" name="Sci. Rep.">
        <title>The genome of the diatom Chaetoceros tenuissimus carries an ancient integrated fragment of an extant virus.</title>
        <authorList>
            <person name="Hongo Y."/>
            <person name="Kimura K."/>
            <person name="Takaki Y."/>
            <person name="Yoshida Y."/>
            <person name="Baba S."/>
            <person name="Kobayashi G."/>
            <person name="Nagasaki K."/>
            <person name="Hano T."/>
            <person name="Tomaru Y."/>
        </authorList>
    </citation>
    <scope>NUCLEOTIDE SEQUENCE [LARGE SCALE GENOMIC DNA]</scope>
    <source>
        <strain evidence="10 11">NIES-3715</strain>
    </source>
</reference>
<dbReference type="InterPro" id="IPR036291">
    <property type="entry name" value="NAD(P)-bd_dom_sf"/>
</dbReference>
<comment type="caution">
    <text evidence="10">The sequence shown here is derived from an EMBL/GenBank/DDBJ whole genome shotgun (WGS) entry which is preliminary data.</text>
</comment>
<gene>
    <name evidence="10" type="ORF">CTEN210_11398</name>
</gene>
<dbReference type="EMBL" id="BLLK01000047">
    <property type="protein sequence ID" value="GFH54922.1"/>
    <property type="molecule type" value="Genomic_DNA"/>
</dbReference>
<keyword evidence="6" id="KW-0560">Oxidoreductase</keyword>
<dbReference type="InterPro" id="IPR005979">
    <property type="entry name" value="Prochl_reduct"/>
</dbReference>
<evidence type="ECO:0000256" key="3">
    <source>
        <dbReference type="ARBA" id="ARBA00012006"/>
    </source>
</evidence>
<organism evidence="10 11">
    <name type="scientific">Chaetoceros tenuissimus</name>
    <dbReference type="NCBI Taxonomy" id="426638"/>
    <lineage>
        <taxon>Eukaryota</taxon>
        <taxon>Sar</taxon>
        <taxon>Stramenopiles</taxon>
        <taxon>Ochrophyta</taxon>
        <taxon>Bacillariophyta</taxon>
        <taxon>Coscinodiscophyceae</taxon>
        <taxon>Chaetocerotophycidae</taxon>
        <taxon>Chaetocerotales</taxon>
        <taxon>Chaetocerotaceae</taxon>
        <taxon>Chaetoceros</taxon>
    </lineage>
</organism>
<dbReference type="AlphaFoldDB" id="A0AAD3CZL9"/>
<dbReference type="Gene3D" id="3.40.50.720">
    <property type="entry name" value="NAD(P)-binding Rossmann-like Domain"/>
    <property type="match status" value="1"/>
</dbReference>